<comment type="caution">
    <text evidence="6">The sequence shown here is derived from an EMBL/GenBank/DDBJ whole genome shotgun (WGS) entry which is preliminary data.</text>
</comment>
<name>A0ABX3NUD5_9BACT</name>
<comment type="subcellular location">
    <subcellularLocation>
        <location evidence="1">Membrane</location>
        <topology evidence="1">Multi-pass membrane protein</topology>
    </subcellularLocation>
</comment>
<evidence type="ECO:0000313" key="6">
    <source>
        <dbReference type="EMBL" id="OQP45398.1"/>
    </source>
</evidence>
<evidence type="ECO:0000256" key="4">
    <source>
        <dbReference type="ARBA" id="ARBA00023136"/>
    </source>
</evidence>
<proteinExistence type="predicted"/>
<dbReference type="RefSeq" id="WP_014218089.1">
    <property type="nucleotide sequence ID" value="NZ_LWBO01000020.1"/>
</dbReference>
<evidence type="ECO:0000256" key="2">
    <source>
        <dbReference type="ARBA" id="ARBA00022692"/>
    </source>
</evidence>
<dbReference type="Pfam" id="PF13564">
    <property type="entry name" value="DoxX_2"/>
    <property type="match status" value="1"/>
</dbReference>
<keyword evidence="2 5" id="KW-0812">Transmembrane</keyword>
<feature type="transmembrane region" description="Helical" evidence="5">
    <location>
        <begin position="97"/>
        <end position="114"/>
    </location>
</feature>
<feature type="transmembrane region" description="Helical" evidence="5">
    <location>
        <begin position="41"/>
        <end position="61"/>
    </location>
</feature>
<sequence length="134" mass="15222">MKKTNIFYWVFTGLLAFLMLGSAIPDIISHPVAIKGMHEDLGYPVYFIPFIGIAKFLGVVAILTPGFHRLKEWAYAGFTFDLIGATYSIFMAGKPDWVFNIIPLALLAVAYMFYQKRRKLQQERNVDLTRIAVA</sequence>
<evidence type="ECO:0000256" key="3">
    <source>
        <dbReference type="ARBA" id="ARBA00022989"/>
    </source>
</evidence>
<keyword evidence="4 5" id="KW-0472">Membrane</keyword>
<dbReference type="EMBL" id="LWBO01000020">
    <property type="protein sequence ID" value="OQP45398.1"/>
    <property type="molecule type" value="Genomic_DNA"/>
</dbReference>
<keyword evidence="3 5" id="KW-1133">Transmembrane helix</keyword>
<dbReference type="InterPro" id="IPR016944">
    <property type="entry name" value="UCP030066"/>
</dbReference>
<dbReference type="Proteomes" id="UP000192277">
    <property type="component" value="Unassembled WGS sequence"/>
</dbReference>
<reference evidence="6 7" key="1">
    <citation type="submission" date="2016-04" db="EMBL/GenBank/DDBJ databases">
        <authorList>
            <person name="Chen L."/>
            <person name="Zhuang W."/>
            <person name="Wang G."/>
        </authorList>
    </citation>
    <scope>NUCLEOTIDE SEQUENCE [LARGE SCALE GENOMIC DNA]</scope>
    <source>
        <strain evidence="7">GR20</strain>
    </source>
</reference>
<keyword evidence="7" id="KW-1185">Reference proteome</keyword>
<gene>
    <name evidence="6" type="ORF">A4D02_33830</name>
</gene>
<evidence type="ECO:0000256" key="1">
    <source>
        <dbReference type="ARBA" id="ARBA00004141"/>
    </source>
</evidence>
<evidence type="ECO:0000313" key="7">
    <source>
        <dbReference type="Proteomes" id="UP000192277"/>
    </source>
</evidence>
<protein>
    <submittedName>
        <fullName evidence="6">DoxX-like family protein</fullName>
    </submittedName>
</protein>
<dbReference type="InterPro" id="IPR032808">
    <property type="entry name" value="DoxX"/>
</dbReference>
<accession>A0ABX3NUD5</accession>
<dbReference type="PIRSF" id="PIRSF030066">
    <property type="entry name" value="UCP030066"/>
    <property type="match status" value="1"/>
</dbReference>
<evidence type="ECO:0000256" key="5">
    <source>
        <dbReference type="SAM" id="Phobius"/>
    </source>
</evidence>
<feature type="transmembrane region" description="Helical" evidence="5">
    <location>
        <begin position="73"/>
        <end position="91"/>
    </location>
</feature>
<organism evidence="6 7">
    <name type="scientific">Niastella koreensis</name>
    <dbReference type="NCBI Taxonomy" id="354356"/>
    <lineage>
        <taxon>Bacteria</taxon>
        <taxon>Pseudomonadati</taxon>
        <taxon>Bacteroidota</taxon>
        <taxon>Chitinophagia</taxon>
        <taxon>Chitinophagales</taxon>
        <taxon>Chitinophagaceae</taxon>
        <taxon>Niastella</taxon>
    </lineage>
</organism>